<dbReference type="AlphaFoldDB" id="A0A9N9CAI1"/>
<proteinExistence type="predicted"/>
<dbReference type="OrthoDB" id="2391321at2759"/>
<protein>
    <submittedName>
        <fullName evidence="1">8168_t:CDS:1</fullName>
    </submittedName>
</protein>
<reference evidence="1" key="1">
    <citation type="submission" date="2021-06" db="EMBL/GenBank/DDBJ databases">
        <authorList>
            <person name="Kallberg Y."/>
            <person name="Tangrot J."/>
            <person name="Rosling A."/>
        </authorList>
    </citation>
    <scope>NUCLEOTIDE SEQUENCE</scope>
    <source>
        <strain evidence="1">MT106</strain>
    </source>
</reference>
<accession>A0A9N9CAI1</accession>
<keyword evidence="2" id="KW-1185">Reference proteome</keyword>
<evidence type="ECO:0000313" key="1">
    <source>
        <dbReference type="EMBL" id="CAG8596807.1"/>
    </source>
</evidence>
<evidence type="ECO:0000313" key="2">
    <source>
        <dbReference type="Proteomes" id="UP000789831"/>
    </source>
</evidence>
<organism evidence="1 2">
    <name type="scientific">Ambispora gerdemannii</name>
    <dbReference type="NCBI Taxonomy" id="144530"/>
    <lineage>
        <taxon>Eukaryota</taxon>
        <taxon>Fungi</taxon>
        <taxon>Fungi incertae sedis</taxon>
        <taxon>Mucoromycota</taxon>
        <taxon>Glomeromycotina</taxon>
        <taxon>Glomeromycetes</taxon>
        <taxon>Archaeosporales</taxon>
        <taxon>Ambisporaceae</taxon>
        <taxon>Ambispora</taxon>
    </lineage>
</organism>
<dbReference type="Proteomes" id="UP000789831">
    <property type="component" value="Unassembled WGS sequence"/>
</dbReference>
<sequence>MTLAMNHRAALTVQSPKKQALLVSYQAQPQEKQIANYYNSYATFQTPKSNDILTKFRELWWIQGNIHPSAKWEEASLPYMLKSDVDWEKYSERTDMFNVHGSWEWIDGKVYVYELPLGPHETFSEAIKGEIRLKDPERMLIALGSVLNSNGREGPNSRKPWPDLAIEVASSETEKHLLSAVKDYWLYPGRAHDAIAVNLVRSGTIISKIKIWHFCTNDRTPMGNLVPISKFEFETIDDNDQILIEPQQY</sequence>
<gene>
    <name evidence="1" type="ORF">AGERDE_LOCUS8891</name>
</gene>
<dbReference type="EMBL" id="CAJVPL010002028">
    <property type="protein sequence ID" value="CAG8596807.1"/>
    <property type="molecule type" value="Genomic_DNA"/>
</dbReference>
<comment type="caution">
    <text evidence="1">The sequence shown here is derived from an EMBL/GenBank/DDBJ whole genome shotgun (WGS) entry which is preliminary data.</text>
</comment>
<name>A0A9N9CAI1_9GLOM</name>